<keyword evidence="3" id="KW-1185">Reference proteome</keyword>
<gene>
    <name evidence="2" type="ORF">CYNAS_LOCUS7213</name>
</gene>
<comment type="caution">
    <text evidence="2">The sequence shown here is derived from an EMBL/GenBank/DDBJ whole genome shotgun (WGS) entry which is preliminary data.</text>
</comment>
<keyword evidence="1" id="KW-1133">Transmembrane helix</keyword>
<feature type="transmembrane region" description="Helical" evidence="1">
    <location>
        <begin position="12"/>
        <end position="37"/>
    </location>
</feature>
<evidence type="ECO:0000256" key="1">
    <source>
        <dbReference type="SAM" id="Phobius"/>
    </source>
</evidence>
<keyword evidence="1" id="KW-0472">Membrane</keyword>
<reference evidence="2" key="1">
    <citation type="submission" date="2023-07" db="EMBL/GenBank/DDBJ databases">
        <authorList>
            <consortium name="CYATHOMIX"/>
        </authorList>
    </citation>
    <scope>NUCLEOTIDE SEQUENCE</scope>
    <source>
        <strain evidence="2">N/A</strain>
    </source>
</reference>
<feature type="transmembrane region" description="Helical" evidence="1">
    <location>
        <begin position="49"/>
        <end position="68"/>
    </location>
</feature>
<dbReference type="EMBL" id="CATQJL010000112">
    <property type="protein sequence ID" value="CAJ0595230.1"/>
    <property type="molecule type" value="Genomic_DNA"/>
</dbReference>
<evidence type="ECO:0000313" key="3">
    <source>
        <dbReference type="Proteomes" id="UP001176961"/>
    </source>
</evidence>
<proteinExistence type="predicted"/>
<keyword evidence="1" id="KW-0812">Transmembrane</keyword>
<evidence type="ECO:0000313" key="2">
    <source>
        <dbReference type="EMBL" id="CAJ0595230.1"/>
    </source>
</evidence>
<dbReference type="AlphaFoldDB" id="A0AA36GNE1"/>
<accession>A0AA36GNE1</accession>
<dbReference type="Proteomes" id="UP001176961">
    <property type="component" value="Unassembled WGS sequence"/>
</dbReference>
<sequence>MLRFCSFLSHFRILFLYCTDIMYLYLCIHVQVIIKIFSDYIVDYLKSSHHTVTFLINFIVFISSYTRLVDITFECKYVVDVDFEIS</sequence>
<organism evidence="2 3">
    <name type="scientific">Cylicocyclus nassatus</name>
    <name type="common">Nematode worm</name>
    <dbReference type="NCBI Taxonomy" id="53992"/>
    <lineage>
        <taxon>Eukaryota</taxon>
        <taxon>Metazoa</taxon>
        <taxon>Ecdysozoa</taxon>
        <taxon>Nematoda</taxon>
        <taxon>Chromadorea</taxon>
        <taxon>Rhabditida</taxon>
        <taxon>Rhabditina</taxon>
        <taxon>Rhabditomorpha</taxon>
        <taxon>Strongyloidea</taxon>
        <taxon>Strongylidae</taxon>
        <taxon>Cylicocyclus</taxon>
    </lineage>
</organism>
<feature type="non-terminal residue" evidence="2">
    <location>
        <position position="86"/>
    </location>
</feature>
<protein>
    <submittedName>
        <fullName evidence="2">Uncharacterized protein</fullName>
    </submittedName>
</protein>
<name>A0AA36GNE1_CYLNA</name>